<evidence type="ECO:0000313" key="2">
    <source>
        <dbReference type="Proteomes" id="UP001256673"/>
    </source>
</evidence>
<accession>A0ABU3RWL7</accession>
<keyword evidence="2" id="KW-1185">Reference proteome</keyword>
<dbReference type="InterPro" id="IPR010982">
    <property type="entry name" value="Lambda_DNA-bd_dom_sf"/>
</dbReference>
<proteinExistence type="predicted"/>
<dbReference type="SUPFAM" id="SSF47413">
    <property type="entry name" value="lambda repressor-like DNA-binding domains"/>
    <property type="match status" value="1"/>
</dbReference>
<evidence type="ECO:0008006" key="3">
    <source>
        <dbReference type="Google" id="ProtNLM"/>
    </source>
</evidence>
<dbReference type="EMBL" id="JAWDIU010000003">
    <property type="protein sequence ID" value="MDU0327209.1"/>
    <property type="molecule type" value="Genomic_DNA"/>
</dbReference>
<gene>
    <name evidence="1" type="ORF">RWH43_10630</name>
</gene>
<name>A0ABU3RWL7_9MICO</name>
<organism evidence="1 2">
    <name type="scientific">Microbacterium algihabitans</name>
    <dbReference type="NCBI Taxonomy" id="3075992"/>
    <lineage>
        <taxon>Bacteria</taxon>
        <taxon>Bacillati</taxon>
        <taxon>Actinomycetota</taxon>
        <taxon>Actinomycetes</taxon>
        <taxon>Micrococcales</taxon>
        <taxon>Microbacteriaceae</taxon>
        <taxon>Microbacterium</taxon>
    </lineage>
</organism>
<comment type="caution">
    <text evidence="1">The sequence shown here is derived from an EMBL/GenBank/DDBJ whole genome shotgun (WGS) entry which is preliminary data.</text>
</comment>
<reference evidence="1 2" key="1">
    <citation type="submission" date="2023-09" db="EMBL/GenBank/DDBJ databases">
        <title>Microbacterium fusihabitans sp. nov., Microbacterium phycihabitans sp. nov., and Microbacterium cervinum sp. nov., isolated from dried seaweeds of beach.</title>
        <authorList>
            <person name="Lee S.D."/>
        </authorList>
    </citation>
    <scope>NUCLEOTIDE SEQUENCE [LARGE SCALE GENOMIC DNA]</scope>
    <source>
        <strain evidence="1 2">KSW2-21</strain>
    </source>
</reference>
<sequence length="178" mass="19234">MLEDREVGENLAALRGGVSQGFLAEQMRHRGFKWSQATVWAIEKGDRPLRVTEAAAAAEILGTQVEGFFGSKMDASIGRRLEVAGTLAEQLTTVAEQFCTAQQLLAVMLDVHQDEGKHRTQAQRLLGVTAGELAVDGMLSYYESAPPLEGVGDGWLSSYLVMMQEHVGGADGEHSEEA</sequence>
<dbReference type="Gene3D" id="1.10.260.40">
    <property type="entry name" value="lambda repressor-like DNA-binding domains"/>
    <property type="match status" value="1"/>
</dbReference>
<dbReference type="Proteomes" id="UP001256673">
    <property type="component" value="Unassembled WGS sequence"/>
</dbReference>
<evidence type="ECO:0000313" key="1">
    <source>
        <dbReference type="EMBL" id="MDU0327209.1"/>
    </source>
</evidence>
<dbReference type="RefSeq" id="WP_316001456.1">
    <property type="nucleotide sequence ID" value="NZ_JAWDIU010000003.1"/>
</dbReference>
<protein>
    <recommendedName>
        <fullName evidence="3">Helix-turn-helix transcriptional regulator</fullName>
    </recommendedName>
</protein>